<evidence type="ECO:0000256" key="4">
    <source>
        <dbReference type="ARBA" id="ARBA00022723"/>
    </source>
</evidence>
<evidence type="ECO:0000256" key="7">
    <source>
        <dbReference type="ARBA" id="ARBA00022833"/>
    </source>
</evidence>
<dbReference type="InterPro" id="IPR013083">
    <property type="entry name" value="Znf_RING/FYVE/PHD"/>
</dbReference>
<evidence type="ECO:0000313" key="13">
    <source>
        <dbReference type="EMBL" id="KAH7984082.1"/>
    </source>
</evidence>
<evidence type="ECO:0000313" key="14">
    <source>
        <dbReference type="Proteomes" id="UP000821837"/>
    </source>
</evidence>
<evidence type="ECO:0000256" key="8">
    <source>
        <dbReference type="ARBA" id="ARBA00022989"/>
    </source>
</evidence>
<dbReference type="AlphaFoldDB" id="A0A9D4TAZ1"/>
<evidence type="ECO:0000256" key="6">
    <source>
        <dbReference type="ARBA" id="ARBA00022786"/>
    </source>
</evidence>
<evidence type="ECO:0000259" key="12">
    <source>
        <dbReference type="PROSITE" id="PS51292"/>
    </source>
</evidence>
<dbReference type="GO" id="GO:0016020">
    <property type="term" value="C:membrane"/>
    <property type="evidence" value="ECO:0007669"/>
    <property type="project" value="UniProtKB-SubCell"/>
</dbReference>
<dbReference type="SMART" id="SM00744">
    <property type="entry name" value="RINGv"/>
    <property type="match status" value="1"/>
</dbReference>
<dbReference type="PANTHER" id="PTHR46065:SF3">
    <property type="entry name" value="FI20425P1"/>
    <property type="match status" value="1"/>
</dbReference>
<comment type="caution">
    <text evidence="13">The sequence shown here is derived from an EMBL/GenBank/DDBJ whole genome shotgun (WGS) entry which is preliminary data.</text>
</comment>
<keyword evidence="8 11" id="KW-1133">Transmembrane helix</keyword>
<dbReference type="EMBL" id="JABSTV010001245">
    <property type="protein sequence ID" value="KAH7984082.1"/>
    <property type="molecule type" value="Genomic_DNA"/>
</dbReference>
<feature type="transmembrane region" description="Helical" evidence="11">
    <location>
        <begin position="128"/>
        <end position="152"/>
    </location>
</feature>
<evidence type="ECO:0000256" key="3">
    <source>
        <dbReference type="ARBA" id="ARBA00022692"/>
    </source>
</evidence>
<feature type="domain" description="RING-CH-type" evidence="12">
    <location>
        <begin position="44"/>
        <end position="104"/>
    </location>
</feature>
<dbReference type="InterPro" id="IPR011016">
    <property type="entry name" value="Znf_RING-CH"/>
</dbReference>
<organism evidence="13 14">
    <name type="scientific">Rhipicephalus sanguineus</name>
    <name type="common">Brown dog tick</name>
    <name type="synonym">Ixodes sanguineus</name>
    <dbReference type="NCBI Taxonomy" id="34632"/>
    <lineage>
        <taxon>Eukaryota</taxon>
        <taxon>Metazoa</taxon>
        <taxon>Ecdysozoa</taxon>
        <taxon>Arthropoda</taxon>
        <taxon>Chelicerata</taxon>
        <taxon>Arachnida</taxon>
        <taxon>Acari</taxon>
        <taxon>Parasitiformes</taxon>
        <taxon>Ixodida</taxon>
        <taxon>Ixodoidea</taxon>
        <taxon>Ixodidae</taxon>
        <taxon>Rhipicephalinae</taxon>
        <taxon>Rhipicephalus</taxon>
        <taxon>Rhipicephalus</taxon>
    </lineage>
</organism>
<keyword evidence="14" id="KW-1185">Reference proteome</keyword>
<sequence>MSSSQNVVTQSQDDGAPSLPVRELVSNSEDDNAFFDTPPGACNEEGSSAAMCRICHESDQEESLVSLCSCSGTMGYVHVSCLEHWLNNQNVDVCELCGQRFPMAVQPSSVLRFFHWVSQSNWCLRRVLLSYLLFLGMLITLTVSVCFVVQQVAGLEERQRDTHLQRFLHALLLFMITLAFSGLYKLMFDRLCDLYGHFLAWQLAHPVRRIAPLPSDRVVALSEHKATDVRAA</sequence>
<name>A0A9D4TAZ1_RHISA</name>
<dbReference type="GO" id="GO:0004842">
    <property type="term" value="F:ubiquitin-protein transferase activity"/>
    <property type="evidence" value="ECO:0007669"/>
    <property type="project" value="TreeGrafter"/>
</dbReference>
<reference evidence="13" key="1">
    <citation type="journal article" date="2020" name="Cell">
        <title>Large-Scale Comparative Analyses of Tick Genomes Elucidate Their Genetic Diversity and Vector Capacities.</title>
        <authorList>
            <consortium name="Tick Genome and Microbiome Consortium (TIGMIC)"/>
            <person name="Jia N."/>
            <person name="Wang J."/>
            <person name="Shi W."/>
            <person name="Du L."/>
            <person name="Sun Y."/>
            <person name="Zhan W."/>
            <person name="Jiang J.F."/>
            <person name="Wang Q."/>
            <person name="Zhang B."/>
            <person name="Ji P."/>
            <person name="Bell-Sakyi L."/>
            <person name="Cui X.M."/>
            <person name="Yuan T.T."/>
            <person name="Jiang B.G."/>
            <person name="Yang W.F."/>
            <person name="Lam T.T."/>
            <person name="Chang Q.C."/>
            <person name="Ding S.J."/>
            <person name="Wang X.J."/>
            <person name="Zhu J.G."/>
            <person name="Ruan X.D."/>
            <person name="Zhao L."/>
            <person name="Wei J.T."/>
            <person name="Ye R.Z."/>
            <person name="Que T.C."/>
            <person name="Du C.H."/>
            <person name="Zhou Y.H."/>
            <person name="Cheng J.X."/>
            <person name="Dai P.F."/>
            <person name="Guo W.B."/>
            <person name="Han X.H."/>
            <person name="Huang E.J."/>
            <person name="Li L.F."/>
            <person name="Wei W."/>
            <person name="Gao Y.C."/>
            <person name="Liu J.Z."/>
            <person name="Shao H.Z."/>
            <person name="Wang X."/>
            <person name="Wang C.C."/>
            <person name="Yang T.C."/>
            <person name="Huo Q.B."/>
            <person name="Li W."/>
            <person name="Chen H.Y."/>
            <person name="Chen S.E."/>
            <person name="Zhou L.G."/>
            <person name="Ni X.B."/>
            <person name="Tian J.H."/>
            <person name="Sheng Y."/>
            <person name="Liu T."/>
            <person name="Pan Y.S."/>
            <person name="Xia L.Y."/>
            <person name="Li J."/>
            <person name="Zhao F."/>
            <person name="Cao W.C."/>
        </authorList>
    </citation>
    <scope>NUCLEOTIDE SEQUENCE</scope>
    <source>
        <strain evidence="13">Rsan-2018</strain>
    </source>
</reference>
<evidence type="ECO:0000256" key="5">
    <source>
        <dbReference type="ARBA" id="ARBA00022771"/>
    </source>
</evidence>
<protein>
    <recommendedName>
        <fullName evidence="12">RING-CH-type domain-containing protein</fullName>
    </recommendedName>
</protein>
<keyword evidence="6" id="KW-0833">Ubl conjugation pathway</keyword>
<evidence type="ECO:0000256" key="10">
    <source>
        <dbReference type="SAM" id="MobiDB-lite"/>
    </source>
</evidence>
<dbReference type="Pfam" id="PF12906">
    <property type="entry name" value="RINGv"/>
    <property type="match status" value="1"/>
</dbReference>
<proteinExistence type="predicted"/>
<dbReference type="VEuPathDB" id="VectorBase:RSAN_040158"/>
<keyword evidence="2" id="KW-0808">Transferase</keyword>
<feature type="transmembrane region" description="Helical" evidence="11">
    <location>
        <begin position="164"/>
        <end position="184"/>
    </location>
</feature>
<evidence type="ECO:0000256" key="11">
    <source>
        <dbReference type="SAM" id="Phobius"/>
    </source>
</evidence>
<feature type="compositionally biased region" description="Polar residues" evidence="10">
    <location>
        <begin position="1"/>
        <end position="13"/>
    </location>
</feature>
<keyword evidence="4" id="KW-0479">Metal-binding</keyword>
<dbReference type="SUPFAM" id="SSF57850">
    <property type="entry name" value="RING/U-box"/>
    <property type="match status" value="1"/>
</dbReference>
<dbReference type="Proteomes" id="UP000821837">
    <property type="component" value="Chromosome 1"/>
</dbReference>
<keyword evidence="7" id="KW-0862">Zinc</keyword>
<feature type="region of interest" description="Disordered" evidence="10">
    <location>
        <begin position="1"/>
        <end position="23"/>
    </location>
</feature>
<keyword evidence="9 11" id="KW-0472">Membrane</keyword>
<keyword evidence="3 11" id="KW-0812">Transmembrane</keyword>
<evidence type="ECO:0000256" key="1">
    <source>
        <dbReference type="ARBA" id="ARBA00004141"/>
    </source>
</evidence>
<dbReference type="PANTHER" id="PTHR46065">
    <property type="entry name" value="E3 UBIQUITIN-PROTEIN LIGASE MARCH 2/3 FAMILY MEMBER"/>
    <property type="match status" value="1"/>
</dbReference>
<evidence type="ECO:0000256" key="9">
    <source>
        <dbReference type="ARBA" id="ARBA00023136"/>
    </source>
</evidence>
<gene>
    <name evidence="13" type="ORF">HPB52_016910</name>
</gene>
<comment type="subcellular location">
    <subcellularLocation>
        <location evidence="1">Membrane</location>
        <topology evidence="1">Multi-pass membrane protein</topology>
    </subcellularLocation>
</comment>
<keyword evidence="5" id="KW-0863">Zinc-finger</keyword>
<dbReference type="GO" id="GO:0016567">
    <property type="term" value="P:protein ubiquitination"/>
    <property type="evidence" value="ECO:0007669"/>
    <property type="project" value="TreeGrafter"/>
</dbReference>
<dbReference type="Gene3D" id="3.30.40.10">
    <property type="entry name" value="Zinc/RING finger domain, C3HC4 (zinc finger)"/>
    <property type="match status" value="1"/>
</dbReference>
<accession>A0A9D4TAZ1</accession>
<evidence type="ECO:0000256" key="2">
    <source>
        <dbReference type="ARBA" id="ARBA00022679"/>
    </source>
</evidence>
<dbReference type="GO" id="GO:0008270">
    <property type="term" value="F:zinc ion binding"/>
    <property type="evidence" value="ECO:0007669"/>
    <property type="project" value="UniProtKB-KW"/>
</dbReference>
<reference evidence="13" key="2">
    <citation type="submission" date="2021-09" db="EMBL/GenBank/DDBJ databases">
        <authorList>
            <person name="Jia N."/>
            <person name="Wang J."/>
            <person name="Shi W."/>
            <person name="Du L."/>
            <person name="Sun Y."/>
            <person name="Zhan W."/>
            <person name="Jiang J."/>
            <person name="Wang Q."/>
            <person name="Zhang B."/>
            <person name="Ji P."/>
            <person name="Sakyi L.B."/>
            <person name="Cui X."/>
            <person name="Yuan T."/>
            <person name="Jiang B."/>
            <person name="Yang W."/>
            <person name="Lam T.T.-Y."/>
            <person name="Chang Q."/>
            <person name="Ding S."/>
            <person name="Wang X."/>
            <person name="Zhu J."/>
            <person name="Ruan X."/>
            <person name="Zhao L."/>
            <person name="Wei J."/>
            <person name="Que T."/>
            <person name="Du C."/>
            <person name="Cheng J."/>
            <person name="Dai P."/>
            <person name="Han X."/>
            <person name="Huang E."/>
            <person name="Gao Y."/>
            <person name="Liu J."/>
            <person name="Shao H."/>
            <person name="Ye R."/>
            <person name="Li L."/>
            <person name="Wei W."/>
            <person name="Wang X."/>
            <person name="Wang C."/>
            <person name="Huo Q."/>
            <person name="Li W."/>
            <person name="Guo W."/>
            <person name="Chen H."/>
            <person name="Chen S."/>
            <person name="Zhou L."/>
            <person name="Zhou L."/>
            <person name="Ni X."/>
            <person name="Tian J."/>
            <person name="Zhou Y."/>
            <person name="Sheng Y."/>
            <person name="Liu T."/>
            <person name="Pan Y."/>
            <person name="Xia L."/>
            <person name="Li J."/>
            <person name="Zhao F."/>
            <person name="Cao W."/>
        </authorList>
    </citation>
    <scope>NUCLEOTIDE SEQUENCE</scope>
    <source>
        <strain evidence="13">Rsan-2018</strain>
        <tissue evidence="13">Larvae</tissue>
    </source>
</reference>
<dbReference type="PROSITE" id="PS51292">
    <property type="entry name" value="ZF_RING_CH"/>
    <property type="match status" value="1"/>
</dbReference>